<dbReference type="RefSeq" id="WP_197486188.1">
    <property type="nucleotide sequence ID" value="NZ_CP096563.1"/>
</dbReference>
<keyword evidence="8" id="KW-1185">Reference proteome</keyword>
<dbReference type="CDD" id="cd00198">
    <property type="entry name" value="vWFA"/>
    <property type="match status" value="1"/>
</dbReference>
<dbReference type="Proteomes" id="UP000831484">
    <property type="component" value="Chromosome"/>
</dbReference>
<feature type="region of interest" description="Disordered" evidence="5">
    <location>
        <begin position="480"/>
        <end position="502"/>
    </location>
</feature>
<evidence type="ECO:0000256" key="5">
    <source>
        <dbReference type="SAM" id="MobiDB-lite"/>
    </source>
</evidence>
<dbReference type="SUPFAM" id="SSF53474">
    <property type="entry name" value="alpha/beta-Hydrolases"/>
    <property type="match status" value="1"/>
</dbReference>
<dbReference type="Pfam" id="PF01083">
    <property type="entry name" value="Cutinase"/>
    <property type="match status" value="1"/>
</dbReference>
<dbReference type="SMART" id="SM01110">
    <property type="entry name" value="Cutinase"/>
    <property type="match status" value="1"/>
</dbReference>
<keyword evidence="3" id="KW-0732">Signal</keyword>
<evidence type="ECO:0000256" key="1">
    <source>
        <dbReference type="ARBA" id="ARBA00004613"/>
    </source>
</evidence>
<dbReference type="Pfam" id="PF25106">
    <property type="entry name" value="VWA_4"/>
    <property type="match status" value="1"/>
</dbReference>
<dbReference type="SUPFAM" id="SSF53300">
    <property type="entry name" value="vWA-like"/>
    <property type="match status" value="1"/>
</dbReference>
<dbReference type="AlphaFoldDB" id="A0AB38R7R1"/>
<sequence>MSRLEWSLLEVFGRTTCVLRMKDIHLPVAAIICDCPKWDVERTGELMTLGVYRRIGVWLGAVGVACSVVVVASPTAAADDGCTPVVALAMRGSGESTIGAQSYGTQRTGGWEGPTLKLLLRKAYDTQDMQDTPILDVGIGYPAVPVVQTVDGAFAVLESAEQGAVAARAVYASFKDRQPSSCAAPKVILLGYSQGAIVARTIAKHFSGLGVLAASHLVGDPYQKPDADGVFGSGSDGQGIYRRVLEESVDDYYGLAGVRRVSICHEKDPVCDSILDKDESAHANYFKPGVKLVPGTGMGASETDEVDFMAKALATSVRVARESYSGHAPTSAAKDTVFAIDTTGSMQPYINNVRAQAGAIANRIVTADGRSRVSLVEYRDHGDAFVARTVVPLTSNFADFNTGLNSLSANGGGDTPEAVYSGIVEALRSPWQVGGKRSVILIGDAPPHDPEPVTGLTGDMVTKMLNGVALLPEPISPSLAARTAAPESRDQVPTADTETVESDRAVIQRTQSFAAEKGPGAASLYSISASSELTNFMGPIARATGGSSVEIANAGSVGDEIVNAIDEIDNQPVASGSVLGSAVEGLPVMLSCSGSSTIGSIDARFDLDGQNEFAIVCVDGIATIETVSVGTHSVTLRVRDDQNREAFSTFSVTVLPRSVLNDVYADSSGPGGSGSLGTGSLEWNFGS</sequence>
<proteinExistence type="predicted"/>
<name>A0AB38R7R1_RHOSG</name>
<dbReference type="InterPro" id="IPR029058">
    <property type="entry name" value="AB_hydrolase_fold"/>
</dbReference>
<dbReference type="InterPro" id="IPR052969">
    <property type="entry name" value="Thr-specific_kinase-like"/>
</dbReference>
<accession>A0AB38R7R1</accession>
<keyword evidence="2" id="KW-0964">Secreted</keyword>
<organism evidence="7 8">
    <name type="scientific">Rhodococcus qingshengii JCM 15477</name>
    <dbReference type="NCBI Taxonomy" id="1303681"/>
    <lineage>
        <taxon>Bacteria</taxon>
        <taxon>Bacillati</taxon>
        <taxon>Actinomycetota</taxon>
        <taxon>Actinomycetes</taxon>
        <taxon>Mycobacteriales</taxon>
        <taxon>Nocardiaceae</taxon>
        <taxon>Rhodococcus</taxon>
        <taxon>Rhodococcus erythropolis group</taxon>
    </lineage>
</organism>
<feature type="domain" description="VWFA" evidence="6">
    <location>
        <begin position="335"/>
        <end position="540"/>
    </location>
</feature>
<gene>
    <name evidence="7" type="ORF">M0639_17410</name>
</gene>
<keyword evidence="4" id="KW-0378">Hydrolase</keyword>
<dbReference type="InterPro" id="IPR056861">
    <property type="entry name" value="HMCN1-like_VWA"/>
</dbReference>
<evidence type="ECO:0000259" key="6">
    <source>
        <dbReference type="PROSITE" id="PS50234"/>
    </source>
</evidence>
<dbReference type="InterPro" id="IPR000675">
    <property type="entry name" value="Cutinase/axe"/>
</dbReference>
<dbReference type="Gene3D" id="3.40.50.1820">
    <property type="entry name" value="alpha/beta hydrolase"/>
    <property type="match status" value="1"/>
</dbReference>
<dbReference type="InterPro" id="IPR036465">
    <property type="entry name" value="vWFA_dom_sf"/>
</dbReference>
<dbReference type="InterPro" id="IPR002035">
    <property type="entry name" value="VWF_A"/>
</dbReference>
<dbReference type="GO" id="GO:0016787">
    <property type="term" value="F:hydrolase activity"/>
    <property type="evidence" value="ECO:0007669"/>
    <property type="project" value="UniProtKB-KW"/>
</dbReference>
<dbReference type="PROSITE" id="PS50234">
    <property type="entry name" value="VWFA"/>
    <property type="match status" value="1"/>
</dbReference>
<protein>
    <submittedName>
        <fullName evidence="7">VWA domain-containing protein</fullName>
    </submittedName>
</protein>
<dbReference type="PANTHER" id="PTHR47763">
    <property type="entry name" value="ALPHA-PROTEIN KINASE VWKA"/>
    <property type="match status" value="1"/>
</dbReference>
<comment type="subcellular location">
    <subcellularLocation>
        <location evidence="1">Secreted</location>
    </subcellularLocation>
</comment>
<dbReference type="Gene3D" id="3.40.50.410">
    <property type="entry name" value="von Willebrand factor, type A domain"/>
    <property type="match status" value="1"/>
</dbReference>
<dbReference type="EMBL" id="CP096563">
    <property type="protein sequence ID" value="UPU40854.1"/>
    <property type="molecule type" value="Genomic_DNA"/>
</dbReference>
<dbReference type="SMART" id="SM00327">
    <property type="entry name" value="VWA"/>
    <property type="match status" value="1"/>
</dbReference>
<evidence type="ECO:0000313" key="8">
    <source>
        <dbReference type="Proteomes" id="UP000831484"/>
    </source>
</evidence>
<evidence type="ECO:0000256" key="3">
    <source>
        <dbReference type="ARBA" id="ARBA00022729"/>
    </source>
</evidence>
<evidence type="ECO:0000313" key="7">
    <source>
        <dbReference type="EMBL" id="UPU40854.1"/>
    </source>
</evidence>
<evidence type="ECO:0000256" key="2">
    <source>
        <dbReference type="ARBA" id="ARBA00022525"/>
    </source>
</evidence>
<evidence type="ECO:0000256" key="4">
    <source>
        <dbReference type="ARBA" id="ARBA00022801"/>
    </source>
</evidence>
<reference evidence="8" key="1">
    <citation type="journal article" date="2022" name="Environ. Microbiol.">
        <title>Functional analysis, diversity, and distribution of carbendazim hydrolases MheI and CbmA, responsible for the initial step in carbendazim degradation.</title>
        <authorList>
            <person name="Zhang M."/>
            <person name="Bai X."/>
            <person name="Li Q."/>
            <person name="Zhang L."/>
            <person name="Zhu Q."/>
            <person name="Gao S."/>
            <person name="Ke Z."/>
            <person name="Jiang M."/>
            <person name="Hu J."/>
            <person name="Qiu J."/>
            <person name="Hong Q."/>
        </authorList>
    </citation>
    <scope>NUCLEOTIDE SEQUENCE [LARGE SCALE GENOMIC DNA]</scope>
    <source>
        <strain evidence="8">djl-6</strain>
    </source>
</reference>